<gene>
    <name evidence="7" type="ORF">SNE25_25680</name>
</gene>
<keyword evidence="4" id="KW-0804">Transcription</keyword>
<dbReference type="SUPFAM" id="SSF88659">
    <property type="entry name" value="Sigma3 and sigma4 domains of RNA polymerase sigma factors"/>
    <property type="match status" value="1"/>
</dbReference>
<dbReference type="InterPro" id="IPR007627">
    <property type="entry name" value="RNA_pol_sigma70_r2"/>
</dbReference>
<dbReference type="Pfam" id="PF08281">
    <property type="entry name" value="Sigma70_r4_2"/>
    <property type="match status" value="1"/>
</dbReference>
<comment type="similarity">
    <text evidence="1">Belongs to the sigma-70 factor family. ECF subfamily.</text>
</comment>
<name>A0ABZ0TLV7_9SPHI</name>
<dbReference type="NCBIfam" id="TIGR02937">
    <property type="entry name" value="sigma70-ECF"/>
    <property type="match status" value="1"/>
</dbReference>
<dbReference type="Gene3D" id="1.10.1740.10">
    <property type="match status" value="1"/>
</dbReference>
<evidence type="ECO:0000256" key="3">
    <source>
        <dbReference type="ARBA" id="ARBA00023082"/>
    </source>
</evidence>
<dbReference type="PANTHER" id="PTHR43133">
    <property type="entry name" value="RNA POLYMERASE ECF-TYPE SIGMA FACTO"/>
    <property type="match status" value="1"/>
</dbReference>
<sequence length="188" mass="22193">MNDDTKPFLLKLIAENKDNEACKYLWDQYYDVLFKFAVAYLKSKELAEEVVSDVLYQVWSTKHHLDNIQHLRVYLFTAVRNRCYTQLSKKKREQSLFVNTGELHEDSHIDFNIDPEKQMITGELSKFIKEIVDDLPPRCRQIYKMIREEGLRNKDVAVELGISINTIDVQLAIALKKITKAMQLYFNR</sequence>
<dbReference type="PANTHER" id="PTHR43133:SF46">
    <property type="entry name" value="RNA POLYMERASE SIGMA-70 FACTOR ECF SUBFAMILY"/>
    <property type="match status" value="1"/>
</dbReference>
<keyword evidence="2" id="KW-0805">Transcription regulation</keyword>
<evidence type="ECO:0000259" key="6">
    <source>
        <dbReference type="Pfam" id="PF08281"/>
    </source>
</evidence>
<dbReference type="InterPro" id="IPR014284">
    <property type="entry name" value="RNA_pol_sigma-70_dom"/>
</dbReference>
<protein>
    <submittedName>
        <fullName evidence="7">RNA polymerase sigma-70 factor</fullName>
    </submittedName>
</protein>
<evidence type="ECO:0000256" key="1">
    <source>
        <dbReference type="ARBA" id="ARBA00010641"/>
    </source>
</evidence>
<evidence type="ECO:0000256" key="4">
    <source>
        <dbReference type="ARBA" id="ARBA00023163"/>
    </source>
</evidence>
<feature type="domain" description="RNA polymerase sigma factor 70 region 4 type 2" evidence="6">
    <location>
        <begin position="130"/>
        <end position="178"/>
    </location>
</feature>
<accession>A0ABZ0TLV7</accession>
<dbReference type="InterPro" id="IPR013325">
    <property type="entry name" value="RNA_pol_sigma_r2"/>
</dbReference>
<evidence type="ECO:0000313" key="7">
    <source>
        <dbReference type="EMBL" id="WPU92719.1"/>
    </source>
</evidence>
<dbReference type="NCBIfam" id="TIGR02985">
    <property type="entry name" value="Sig70_bacteroi1"/>
    <property type="match status" value="1"/>
</dbReference>
<dbReference type="InterPro" id="IPR013249">
    <property type="entry name" value="RNA_pol_sigma70_r4_t2"/>
</dbReference>
<dbReference type="InterPro" id="IPR039425">
    <property type="entry name" value="RNA_pol_sigma-70-like"/>
</dbReference>
<keyword evidence="8" id="KW-1185">Reference proteome</keyword>
<proteinExistence type="inferred from homology"/>
<keyword evidence="3" id="KW-0731">Sigma factor</keyword>
<dbReference type="EMBL" id="CP139558">
    <property type="protein sequence ID" value="WPU92719.1"/>
    <property type="molecule type" value="Genomic_DNA"/>
</dbReference>
<evidence type="ECO:0000259" key="5">
    <source>
        <dbReference type="Pfam" id="PF04542"/>
    </source>
</evidence>
<dbReference type="Gene3D" id="1.10.10.10">
    <property type="entry name" value="Winged helix-like DNA-binding domain superfamily/Winged helix DNA-binding domain"/>
    <property type="match status" value="1"/>
</dbReference>
<dbReference type="InterPro" id="IPR036388">
    <property type="entry name" value="WH-like_DNA-bd_sf"/>
</dbReference>
<reference evidence="7 8" key="1">
    <citation type="submission" date="2023-11" db="EMBL/GenBank/DDBJ databases">
        <title>Analysis of the Genomes of Mucilaginibacter gossypii cycad 4 and M. sabulilitoris SNA2: microbes with the potential for plant growth promotion.</title>
        <authorList>
            <person name="Hirsch A.M."/>
            <person name="Humm E."/>
            <person name="Rubbi M."/>
            <person name="Del Vecchio G."/>
            <person name="Ha S.M."/>
            <person name="Pellegrini M."/>
            <person name="Gunsalus R.P."/>
        </authorList>
    </citation>
    <scope>NUCLEOTIDE SEQUENCE [LARGE SCALE GENOMIC DNA]</scope>
    <source>
        <strain evidence="7 8">SNA2</strain>
    </source>
</reference>
<dbReference type="InterPro" id="IPR013324">
    <property type="entry name" value="RNA_pol_sigma_r3/r4-like"/>
</dbReference>
<organism evidence="7 8">
    <name type="scientific">Mucilaginibacter sabulilitoris</name>
    <dbReference type="NCBI Taxonomy" id="1173583"/>
    <lineage>
        <taxon>Bacteria</taxon>
        <taxon>Pseudomonadati</taxon>
        <taxon>Bacteroidota</taxon>
        <taxon>Sphingobacteriia</taxon>
        <taxon>Sphingobacteriales</taxon>
        <taxon>Sphingobacteriaceae</taxon>
        <taxon>Mucilaginibacter</taxon>
    </lineage>
</organism>
<dbReference type="InterPro" id="IPR014327">
    <property type="entry name" value="RNA_pol_sigma70_bacteroid"/>
</dbReference>
<dbReference type="Pfam" id="PF04542">
    <property type="entry name" value="Sigma70_r2"/>
    <property type="match status" value="1"/>
</dbReference>
<evidence type="ECO:0000256" key="2">
    <source>
        <dbReference type="ARBA" id="ARBA00023015"/>
    </source>
</evidence>
<feature type="domain" description="RNA polymerase sigma-70 region 2" evidence="5">
    <location>
        <begin position="25"/>
        <end position="92"/>
    </location>
</feature>
<evidence type="ECO:0000313" key="8">
    <source>
        <dbReference type="Proteomes" id="UP001324380"/>
    </source>
</evidence>
<dbReference type="Proteomes" id="UP001324380">
    <property type="component" value="Chromosome"/>
</dbReference>
<dbReference type="SUPFAM" id="SSF88946">
    <property type="entry name" value="Sigma2 domain of RNA polymerase sigma factors"/>
    <property type="match status" value="1"/>
</dbReference>
<dbReference type="RefSeq" id="WP_321561879.1">
    <property type="nucleotide sequence ID" value="NZ_CP139558.1"/>
</dbReference>